<reference evidence="1" key="1">
    <citation type="submission" date="2023-01" db="EMBL/GenBank/DDBJ databases">
        <title>Human gut microbiome strain richness.</title>
        <authorList>
            <person name="Chen-Liaw A."/>
        </authorList>
    </citation>
    <scope>NUCLEOTIDE SEQUENCE</scope>
    <source>
        <strain evidence="1">1001283st1_G1_1001283B150217_161031</strain>
    </source>
</reference>
<feature type="non-terminal residue" evidence="1">
    <location>
        <position position="77"/>
    </location>
</feature>
<gene>
    <name evidence="1" type="ORF">PNE09_12605</name>
</gene>
<dbReference type="AlphaFoldDB" id="A0AAW6D5C8"/>
<organism evidence="1 2">
    <name type="scientific">[Eubacterium] siraeum</name>
    <dbReference type="NCBI Taxonomy" id="39492"/>
    <lineage>
        <taxon>Bacteria</taxon>
        <taxon>Bacillati</taxon>
        <taxon>Bacillota</taxon>
        <taxon>Clostridia</taxon>
        <taxon>Eubacteriales</taxon>
        <taxon>Oscillospiraceae</taxon>
        <taxon>Oscillospiraceae incertae sedis</taxon>
    </lineage>
</organism>
<proteinExistence type="predicted"/>
<evidence type="ECO:0000313" key="1">
    <source>
        <dbReference type="EMBL" id="MDB8004892.1"/>
    </source>
</evidence>
<comment type="caution">
    <text evidence="1">The sequence shown here is derived from an EMBL/GenBank/DDBJ whole genome shotgun (WGS) entry which is preliminary data.</text>
</comment>
<evidence type="ECO:0000313" key="2">
    <source>
        <dbReference type="Proteomes" id="UP001210809"/>
    </source>
</evidence>
<dbReference type="EMBL" id="JAQLXW010000028">
    <property type="protein sequence ID" value="MDB8004892.1"/>
    <property type="molecule type" value="Genomic_DNA"/>
</dbReference>
<accession>A0AAW6D5C8</accession>
<protein>
    <submittedName>
        <fullName evidence="1">Uncharacterized protein</fullName>
    </submittedName>
</protein>
<sequence>MENGEKLFDTFGEYLEKCGDVEFDFFCDDLYCDHTVVWNSYNDKLTEKAKEKWNKLLGSKYEVTYSDDKYRIRQINI</sequence>
<dbReference type="Proteomes" id="UP001210809">
    <property type="component" value="Unassembled WGS sequence"/>
</dbReference>
<name>A0AAW6D5C8_9FIRM</name>